<dbReference type="Proteomes" id="UP000245341">
    <property type="component" value="Unplaced"/>
</dbReference>
<dbReference type="Gene3D" id="4.10.60.10">
    <property type="entry name" value="Zinc finger, CCHC-type"/>
    <property type="match status" value="1"/>
</dbReference>
<dbReference type="Gene3D" id="1.10.150.490">
    <property type="entry name" value="Retroviral GAG p10 protein"/>
    <property type="match status" value="1"/>
</dbReference>
<dbReference type="GO" id="GO:0008270">
    <property type="term" value="F:zinc ion binding"/>
    <property type="evidence" value="ECO:0007669"/>
    <property type="project" value="UniProtKB-KW"/>
</dbReference>
<dbReference type="Pfam" id="PF19317">
    <property type="entry name" value="Gag_p24_C"/>
    <property type="match status" value="1"/>
</dbReference>
<dbReference type="InterPro" id="IPR010999">
    <property type="entry name" value="Retrovr_matrix"/>
</dbReference>
<keyword evidence="2 4" id="KW-0863">Zinc-finger</keyword>
<accession>A0A7F8RWM2</accession>
<dbReference type="InterPro" id="IPR003322">
    <property type="entry name" value="B_retro_matrix"/>
</dbReference>
<dbReference type="InterPro" id="IPR008919">
    <property type="entry name" value="Retrov_capsid_N"/>
</dbReference>
<dbReference type="Pfam" id="PF02337">
    <property type="entry name" value="Gag_p10"/>
    <property type="match status" value="1"/>
</dbReference>
<evidence type="ECO:0000256" key="1">
    <source>
        <dbReference type="ARBA" id="ARBA00022723"/>
    </source>
</evidence>
<reference evidence="8" key="1">
    <citation type="submission" date="2025-08" db="UniProtKB">
        <authorList>
            <consortium name="RefSeq"/>
        </authorList>
    </citation>
    <scope>IDENTIFICATION</scope>
    <source>
        <tissue evidence="8">Liver</tissue>
    </source>
</reference>
<evidence type="ECO:0000256" key="5">
    <source>
        <dbReference type="SAM" id="MobiDB-lite"/>
    </source>
</evidence>
<keyword evidence="7" id="KW-1185">Reference proteome</keyword>
<dbReference type="PANTHER" id="PTHR40389">
    <property type="entry name" value="ENDOGENOUS RETROVIRUS GROUP K MEMBER 24 GAG POLYPROTEIN-RELATED"/>
    <property type="match status" value="1"/>
</dbReference>
<dbReference type="InterPro" id="IPR045345">
    <property type="entry name" value="Gag_p24_C"/>
</dbReference>
<feature type="domain" description="CCHC-type" evidence="6">
    <location>
        <begin position="472"/>
        <end position="487"/>
    </location>
</feature>
<dbReference type="InterPro" id="IPR038124">
    <property type="entry name" value="B_retro_matrix_sf"/>
</dbReference>
<proteinExistence type="predicted"/>
<feature type="compositionally biased region" description="Basic and acidic residues" evidence="5">
    <location>
        <begin position="121"/>
        <end position="138"/>
    </location>
</feature>
<dbReference type="InterPro" id="IPR050195">
    <property type="entry name" value="Primate_lentivir_Gag_pol-like"/>
</dbReference>
<dbReference type="PROSITE" id="PS50158">
    <property type="entry name" value="ZF_CCHC"/>
    <property type="match status" value="1"/>
</dbReference>
<feature type="region of interest" description="Disordered" evidence="5">
    <location>
        <begin position="524"/>
        <end position="544"/>
    </location>
</feature>
<dbReference type="Pfam" id="PF14787">
    <property type="entry name" value="zf-CCHC_5"/>
    <property type="match status" value="1"/>
</dbReference>
<dbReference type="OrthoDB" id="9751555at2759"/>
<dbReference type="SUPFAM" id="SSF47836">
    <property type="entry name" value="Retroviral matrix proteins"/>
    <property type="match status" value="1"/>
</dbReference>
<feature type="region of interest" description="Disordered" evidence="5">
    <location>
        <begin position="113"/>
        <end position="138"/>
    </location>
</feature>
<dbReference type="AlphaFoldDB" id="A0A7F8RWM2"/>
<dbReference type="Gene3D" id="1.10.1200.30">
    <property type="match status" value="1"/>
</dbReference>
<evidence type="ECO:0000313" key="8">
    <source>
        <dbReference type="RefSeq" id="XP_030897680.1"/>
    </source>
</evidence>
<evidence type="ECO:0000259" key="6">
    <source>
        <dbReference type="PROSITE" id="PS50158"/>
    </source>
</evidence>
<dbReference type="SUPFAM" id="SSF47943">
    <property type="entry name" value="Retrovirus capsid protein, N-terminal core domain"/>
    <property type="match status" value="1"/>
</dbReference>
<dbReference type="SUPFAM" id="SSF47353">
    <property type="entry name" value="Retrovirus capsid dimerization domain-like"/>
    <property type="match status" value="1"/>
</dbReference>
<dbReference type="KEGG" id="lww:115945011"/>
<evidence type="ECO:0000313" key="7">
    <source>
        <dbReference type="Proteomes" id="UP000245341"/>
    </source>
</evidence>
<dbReference type="SUPFAM" id="SSF57756">
    <property type="entry name" value="Retrovirus zinc finger-like domains"/>
    <property type="match status" value="2"/>
</dbReference>
<name>A0A7F8RWM2_LEPWE</name>
<dbReference type="PANTHER" id="PTHR40389:SF3">
    <property type="entry name" value="IGE-BINDING PROTEIN"/>
    <property type="match status" value="1"/>
</dbReference>
<dbReference type="GO" id="GO:0005198">
    <property type="term" value="F:structural molecule activity"/>
    <property type="evidence" value="ECO:0007669"/>
    <property type="project" value="InterPro"/>
</dbReference>
<keyword evidence="3" id="KW-0862">Zinc</keyword>
<dbReference type="GO" id="GO:0003676">
    <property type="term" value="F:nucleic acid binding"/>
    <property type="evidence" value="ECO:0007669"/>
    <property type="project" value="InterPro"/>
</dbReference>
<dbReference type="GeneID" id="115945011"/>
<evidence type="ECO:0000256" key="4">
    <source>
        <dbReference type="PROSITE-ProRule" id="PRU00047"/>
    </source>
</evidence>
<organism evidence="7 8">
    <name type="scientific">Leptonychotes weddellii</name>
    <name type="common">Weddell seal</name>
    <name type="synonym">Otaria weddellii</name>
    <dbReference type="NCBI Taxonomy" id="9713"/>
    <lineage>
        <taxon>Eukaryota</taxon>
        <taxon>Metazoa</taxon>
        <taxon>Chordata</taxon>
        <taxon>Craniata</taxon>
        <taxon>Vertebrata</taxon>
        <taxon>Euteleostomi</taxon>
        <taxon>Mammalia</taxon>
        <taxon>Eutheria</taxon>
        <taxon>Laurasiatheria</taxon>
        <taxon>Carnivora</taxon>
        <taxon>Caniformia</taxon>
        <taxon>Pinnipedia</taxon>
        <taxon>Phocidae</taxon>
        <taxon>Monachinae</taxon>
        <taxon>Lobodontini</taxon>
        <taxon>Leptonychotes</taxon>
    </lineage>
</organism>
<dbReference type="GO" id="GO:0016032">
    <property type="term" value="P:viral process"/>
    <property type="evidence" value="ECO:0007669"/>
    <property type="project" value="InterPro"/>
</dbReference>
<dbReference type="Gene3D" id="1.10.375.10">
    <property type="entry name" value="Human Immunodeficiency Virus Type 1 Capsid Protein"/>
    <property type="match status" value="1"/>
</dbReference>
<sequence>MIEKRGVKVTHAQLARYLTFVENCGPWFPKDGSLNIRIWNKIGEEMQLYYSNHGPENVPVEAFSLWTLLRDMLDPMPSSQALHKKLWETHNAAPAEETSLLQKSASHVLVINEMKSEDEDKDNKTIEGRDDQLSSKDEVALEEEAAKYHEQDWELFANATVPECGSVINLHRQLKVPQNKALICKKPLPPIKNIGFKGAIQEALRDGDLTFKCFPVTFDDEWDESQWEPLPYKVFRELKKAVSDYGSTSPYTMQLVEAIASRWMTPYDWHQTAKSCLPAGVYLLWKAEYEELAKQQIAINRKSGRRSITFDMLMGLEEWSQARDQLNLSKEALSQSSSLAVNAWRYLPAGEVKTIGLSNIKQSPEEPYQDFLAKIIDAVEKTIPNDEAAQTIIKQLAFENANATCQTLIRPIRKTGTLNDFVKVCSEVTPSYLQGIAIAAALQGQTSTQFLANINNPKLSKPNGPNNNSTACFSCGQISHFSRHCPQKLGVLHGSTSSPTTIAPPKTLCPRCNKGFHWSREGKSKYHKNGTLLPPNGPRPENNTPNLQLPTQNLSGNWVWGPTQAPQITGNSNNPFSTRELCQTSQKLPMGVQDWTCAPPPQQY</sequence>
<protein>
    <submittedName>
        <fullName evidence="8">Endogenous retrovirus group K member 5 Gag polyprotein-like</fullName>
    </submittedName>
</protein>
<evidence type="ECO:0000256" key="3">
    <source>
        <dbReference type="ARBA" id="ARBA00022833"/>
    </source>
</evidence>
<gene>
    <name evidence="8" type="primary">LOC115945011</name>
</gene>
<dbReference type="Pfam" id="PF00607">
    <property type="entry name" value="Gag_p24"/>
    <property type="match status" value="1"/>
</dbReference>
<dbReference type="InterPro" id="IPR008916">
    <property type="entry name" value="Retrov_capsid_C"/>
</dbReference>
<dbReference type="SMART" id="SM00343">
    <property type="entry name" value="ZnF_C2HC"/>
    <property type="match status" value="2"/>
</dbReference>
<dbReference type="InterPro" id="IPR001878">
    <property type="entry name" value="Znf_CCHC"/>
</dbReference>
<keyword evidence="1" id="KW-0479">Metal-binding</keyword>
<dbReference type="RefSeq" id="XP_030897680.1">
    <property type="nucleotide sequence ID" value="XM_031041820.1"/>
</dbReference>
<evidence type="ECO:0000256" key="2">
    <source>
        <dbReference type="ARBA" id="ARBA00022771"/>
    </source>
</evidence>
<dbReference type="InterPro" id="IPR036875">
    <property type="entry name" value="Znf_CCHC_sf"/>
</dbReference>